<evidence type="ECO:0000313" key="8">
    <source>
        <dbReference type="EMBL" id="XBH20438.1"/>
    </source>
</evidence>
<evidence type="ECO:0000256" key="1">
    <source>
        <dbReference type="ARBA" id="ARBA00006217"/>
    </source>
</evidence>
<dbReference type="InterPro" id="IPR036874">
    <property type="entry name" value="Carbonic_anhydrase_sf"/>
</dbReference>
<gene>
    <name evidence="8" type="ORF">V5R04_09275</name>
</gene>
<evidence type="ECO:0000256" key="2">
    <source>
        <dbReference type="ARBA" id="ARBA00012925"/>
    </source>
</evidence>
<organism evidence="8">
    <name type="scientific">Jonesiaceae bacterium BS-20</name>
    <dbReference type="NCBI Taxonomy" id="3120821"/>
    <lineage>
        <taxon>Bacteria</taxon>
        <taxon>Bacillati</taxon>
        <taxon>Actinomycetota</taxon>
        <taxon>Actinomycetes</taxon>
        <taxon>Micrococcales</taxon>
        <taxon>Jonesiaceae</taxon>
    </lineage>
</organism>
<name>A0AAU7DRJ6_9MICO</name>
<comment type="similarity">
    <text evidence="1">Belongs to the beta-class carbonic anhydrase family.</text>
</comment>
<keyword evidence="4" id="KW-0456">Lyase</keyword>
<dbReference type="PROSITE" id="PS00704">
    <property type="entry name" value="PROK_CO2_ANHYDRASE_1"/>
    <property type="match status" value="1"/>
</dbReference>
<dbReference type="AlphaFoldDB" id="A0AAU7DRJ6"/>
<reference evidence="8" key="1">
    <citation type="submission" date="2024-02" db="EMBL/GenBank/DDBJ databases">
        <title>Tomenella chthoni gen. nov. sp. nov., a member of the family Jonesiaceae isolated from bat guano.</title>
        <authorList>
            <person name="Miller S.L."/>
            <person name="King J."/>
            <person name="Sankaranarayanan K."/>
            <person name="Lawson P.A."/>
        </authorList>
    </citation>
    <scope>NUCLEOTIDE SEQUENCE</scope>
    <source>
        <strain evidence="8">BS-20</strain>
    </source>
</reference>
<dbReference type="InterPro" id="IPR001765">
    <property type="entry name" value="Carbonic_anhydrase"/>
</dbReference>
<dbReference type="Pfam" id="PF00484">
    <property type="entry name" value="Pro_CA"/>
    <property type="match status" value="1"/>
</dbReference>
<dbReference type="GO" id="GO:0008270">
    <property type="term" value="F:zinc ion binding"/>
    <property type="evidence" value="ECO:0007669"/>
    <property type="project" value="InterPro"/>
</dbReference>
<feature type="binding site" evidence="7">
    <location>
        <position position="107"/>
    </location>
    <ligand>
        <name>Zn(2+)</name>
        <dbReference type="ChEBI" id="CHEBI:29105"/>
    </ligand>
</feature>
<feature type="binding site" evidence="7">
    <location>
        <position position="110"/>
    </location>
    <ligand>
        <name>Zn(2+)</name>
        <dbReference type="ChEBI" id="CHEBI:29105"/>
    </ligand>
</feature>
<proteinExistence type="inferred from homology"/>
<feature type="binding site" evidence="7">
    <location>
        <position position="54"/>
    </location>
    <ligand>
        <name>Zn(2+)</name>
        <dbReference type="ChEBI" id="CHEBI:29105"/>
    </ligand>
</feature>
<dbReference type="GO" id="GO:0015976">
    <property type="term" value="P:carbon utilization"/>
    <property type="evidence" value="ECO:0007669"/>
    <property type="project" value="InterPro"/>
</dbReference>
<dbReference type="EC" id="4.2.1.1" evidence="2"/>
<dbReference type="EMBL" id="CP146203">
    <property type="protein sequence ID" value="XBH20438.1"/>
    <property type="molecule type" value="Genomic_DNA"/>
</dbReference>
<dbReference type="InterPro" id="IPR015892">
    <property type="entry name" value="Carbonic_anhydrase_CS"/>
</dbReference>
<accession>A0AAU7DRJ6</accession>
<evidence type="ECO:0000256" key="4">
    <source>
        <dbReference type="ARBA" id="ARBA00023239"/>
    </source>
</evidence>
<evidence type="ECO:0000256" key="5">
    <source>
        <dbReference type="ARBA" id="ARBA00024993"/>
    </source>
</evidence>
<dbReference type="Gene3D" id="3.40.1050.10">
    <property type="entry name" value="Carbonic anhydrase"/>
    <property type="match status" value="1"/>
</dbReference>
<keyword evidence="3 7" id="KW-0862">Zinc</keyword>
<dbReference type="PANTHER" id="PTHR11002">
    <property type="entry name" value="CARBONIC ANHYDRASE"/>
    <property type="match status" value="1"/>
</dbReference>
<evidence type="ECO:0000256" key="3">
    <source>
        <dbReference type="ARBA" id="ARBA00022833"/>
    </source>
</evidence>
<dbReference type="GO" id="GO:0004089">
    <property type="term" value="F:carbonate dehydratase activity"/>
    <property type="evidence" value="ECO:0007669"/>
    <property type="project" value="UniProtKB-EC"/>
</dbReference>
<evidence type="ECO:0000256" key="6">
    <source>
        <dbReference type="ARBA" id="ARBA00048348"/>
    </source>
</evidence>
<dbReference type="SMART" id="SM00947">
    <property type="entry name" value="Pro_CA"/>
    <property type="match status" value="1"/>
</dbReference>
<comment type="catalytic activity">
    <reaction evidence="6">
        <text>hydrogencarbonate + H(+) = CO2 + H2O</text>
        <dbReference type="Rhea" id="RHEA:10748"/>
        <dbReference type="ChEBI" id="CHEBI:15377"/>
        <dbReference type="ChEBI" id="CHEBI:15378"/>
        <dbReference type="ChEBI" id="CHEBI:16526"/>
        <dbReference type="ChEBI" id="CHEBI:17544"/>
        <dbReference type="EC" id="4.2.1.1"/>
    </reaction>
</comment>
<evidence type="ECO:0000256" key="7">
    <source>
        <dbReference type="PIRSR" id="PIRSR601765-1"/>
    </source>
</evidence>
<dbReference type="PANTHER" id="PTHR11002:SF79">
    <property type="entry name" value="CARBONIC ANHYDRASE 2"/>
    <property type="match status" value="1"/>
</dbReference>
<comment type="function">
    <text evidence="5">Catalyzes the reversible hydration of carbon dioxide to form bicarbonate.</text>
</comment>
<keyword evidence="7" id="KW-0479">Metal-binding</keyword>
<feature type="binding site" evidence="7">
    <location>
        <position position="56"/>
    </location>
    <ligand>
        <name>Zn(2+)</name>
        <dbReference type="ChEBI" id="CHEBI:29105"/>
    </ligand>
</feature>
<dbReference type="SUPFAM" id="SSF53056">
    <property type="entry name" value="beta-carbonic anhydrase, cab"/>
    <property type="match status" value="1"/>
</dbReference>
<comment type="cofactor">
    <cofactor evidence="7">
        <name>Zn(2+)</name>
        <dbReference type="ChEBI" id="CHEBI:29105"/>
    </cofactor>
    <text evidence="7">Binds 1 zinc ion per subunit.</text>
</comment>
<protein>
    <recommendedName>
        <fullName evidence="2">carbonic anhydrase</fullName>
        <ecNumber evidence="2">4.2.1.1</ecNumber>
    </recommendedName>
</protein>
<sequence>MFTTPRVTPQEAWETLANGNLRFMDDTLEHPQQGAARRSELSTSQAPNAAFLGCSDSRVAAEILFDCGLGDLFVVRNIGQISNANTIATMEFAVAELGVAVIVVLAHCSCGAVAAAIDQSNAQPSQVSDAIKRELNEIRPAVQQEWLSEHRETPYVDPELMDADAVGRRHLRNTINALMRDSKIISDAVAAGALGIVGCQYQLAEGRVAPIAAVGKLTIEL</sequence>